<feature type="transmembrane region" description="Helical" evidence="1">
    <location>
        <begin position="118"/>
        <end position="137"/>
    </location>
</feature>
<dbReference type="NCBIfam" id="NF041644">
    <property type="entry name" value="CBO0543_fam"/>
    <property type="match status" value="1"/>
</dbReference>
<feature type="transmembrane region" description="Helical" evidence="1">
    <location>
        <begin position="149"/>
        <end position="168"/>
    </location>
</feature>
<reference evidence="2" key="1">
    <citation type="submission" date="2022-04" db="EMBL/GenBank/DDBJ databases">
        <title>Halobacillus sp. isolated from saltern.</title>
        <authorList>
            <person name="Won M."/>
            <person name="Lee C.-M."/>
            <person name="Woen H.-Y."/>
            <person name="Kwon S.-W."/>
        </authorList>
    </citation>
    <scope>NUCLEOTIDE SEQUENCE</scope>
    <source>
        <strain evidence="2">SSHM10-5</strain>
    </source>
</reference>
<accession>A0ABY4HDQ9</accession>
<protein>
    <submittedName>
        <fullName evidence="2">Uncharacterized protein</fullName>
    </submittedName>
</protein>
<evidence type="ECO:0000313" key="2">
    <source>
        <dbReference type="EMBL" id="UOR12552.1"/>
    </source>
</evidence>
<dbReference type="Proteomes" id="UP000830326">
    <property type="component" value="Chromosome"/>
</dbReference>
<dbReference type="EMBL" id="CP095075">
    <property type="protein sequence ID" value="UOR12552.1"/>
    <property type="molecule type" value="Genomic_DNA"/>
</dbReference>
<keyword evidence="3" id="KW-1185">Reference proteome</keyword>
<gene>
    <name evidence="2" type="ORF">MUO15_03260</name>
</gene>
<evidence type="ECO:0000313" key="3">
    <source>
        <dbReference type="Proteomes" id="UP000830326"/>
    </source>
</evidence>
<sequence length="181" mass="21862">MEKIIQIQKENAQLQKHHYFEEILFSYQWWILITITVTLWVLWAVLVDKKRLKSILIVGFITSQLAIILDDIGVSLALWTYPYKVIYFTSRLNTVDITIIPVTYMLLYQYFRSWKSYLIVLALFCLFAAFVAEPIFVKLSMYKLLSWWEFWHSSPGYMLIGIFVKWLVDKLDRYTQKWKFF</sequence>
<keyword evidence="1" id="KW-0812">Transmembrane</keyword>
<keyword evidence="1" id="KW-1133">Transmembrane helix</keyword>
<name>A0ABY4HDQ9_9BACI</name>
<feature type="transmembrane region" description="Helical" evidence="1">
    <location>
        <begin position="27"/>
        <end position="47"/>
    </location>
</feature>
<keyword evidence="1" id="KW-0472">Membrane</keyword>
<feature type="transmembrane region" description="Helical" evidence="1">
    <location>
        <begin position="85"/>
        <end position="106"/>
    </location>
</feature>
<dbReference type="InterPro" id="IPR048147">
    <property type="entry name" value="CBO0543-like"/>
</dbReference>
<dbReference type="RefSeq" id="WP_245033367.1">
    <property type="nucleotide sequence ID" value="NZ_CP095075.1"/>
</dbReference>
<feature type="transmembrane region" description="Helical" evidence="1">
    <location>
        <begin position="54"/>
        <end position="79"/>
    </location>
</feature>
<organism evidence="2 3">
    <name type="scientific">Halobacillus amylolyticus</name>
    <dbReference type="NCBI Taxonomy" id="2932259"/>
    <lineage>
        <taxon>Bacteria</taxon>
        <taxon>Bacillati</taxon>
        <taxon>Bacillota</taxon>
        <taxon>Bacilli</taxon>
        <taxon>Bacillales</taxon>
        <taxon>Bacillaceae</taxon>
        <taxon>Halobacillus</taxon>
    </lineage>
</organism>
<evidence type="ECO:0000256" key="1">
    <source>
        <dbReference type="SAM" id="Phobius"/>
    </source>
</evidence>
<proteinExistence type="predicted"/>